<dbReference type="EMBL" id="AP015042">
    <property type="protein sequence ID" value="BAT97600.1"/>
    <property type="molecule type" value="Genomic_DNA"/>
</dbReference>
<accession>A0A0S3SXQ7</accession>
<sequence>MTEITLVELSVHIVNFLFELHTASTRHKTLENIRLLRVHLLCLPRRAFDEETVLREDSRTPGPCPATLLDSPASKIKHNHIPLPCSISINKAVVSGTVPSYALDSCLRDCGQATAICRVTVQRLLGRSLEGLPV</sequence>
<dbReference type="AlphaFoldDB" id="A0A0S3SXQ7"/>
<name>A0A0S3SXQ7_PHAAN</name>
<gene>
    <name evidence="1" type="primary">Vigan.09G109700</name>
    <name evidence="1" type="ORF">VIGAN_09109700</name>
</gene>
<organism evidence="1 2">
    <name type="scientific">Vigna angularis var. angularis</name>
    <dbReference type="NCBI Taxonomy" id="157739"/>
    <lineage>
        <taxon>Eukaryota</taxon>
        <taxon>Viridiplantae</taxon>
        <taxon>Streptophyta</taxon>
        <taxon>Embryophyta</taxon>
        <taxon>Tracheophyta</taxon>
        <taxon>Spermatophyta</taxon>
        <taxon>Magnoliopsida</taxon>
        <taxon>eudicotyledons</taxon>
        <taxon>Gunneridae</taxon>
        <taxon>Pentapetalae</taxon>
        <taxon>rosids</taxon>
        <taxon>fabids</taxon>
        <taxon>Fabales</taxon>
        <taxon>Fabaceae</taxon>
        <taxon>Papilionoideae</taxon>
        <taxon>50 kb inversion clade</taxon>
        <taxon>NPAAA clade</taxon>
        <taxon>indigoferoid/millettioid clade</taxon>
        <taxon>Phaseoleae</taxon>
        <taxon>Vigna</taxon>
    </lineage>
</organism>
<dbReference type="Proteomes" id="UP000291084">
    <property type="component" value="Chromosome 9"/>
</dbReference>
<protein>
    <submittedName>
        <fullName evidence="1">Uncharacterized protein</fullName>
    </submittedName>
</protein>
<evidence type="ECO:0000313" key="1">
    <source>
        <dbReference type="EMBL" id="BAT97600.1"/>
    </source>
</evidence>
<reference evidence="1 2" key="1">
    <citation type="journal article" date="2015" name="Sci. Rep.">
        <title>The power of single molecule real-time sequencing technology in the de novo assembly of a eukaryotic genome.</title>
        <authorList>
            <person name="Sakai H."/>
            <person name="Naito K."/>
            <person name="Ogiso-Tanaka E."/>
            <person name="Takahashi Y."/>
            <person name="Iseki K."/>
            <person name="Muto C."/>
            <person name="Satou K."/>
            <person name="Teruya K."/>
            <person name="Shiroma A."/>
            <person name="Shimoji M."/>
            <person name="Hirano T."/>
            <person name="Itoh T."/>
            <person name="Kaga A."/>
            <person name="Tomooka N."/>
        </authorList>
    </citation>
    <scope>NUCLEOTIDE SEQUENCE [LARGE SCALE GENOMIC DNA]</scope>
    <source>
        <strain evidence="2">cv. Shumari</strain>
    </source>
</reference>
<proteinExistence type="predicted"/>
<evidence type="ECO:0000313" key="2">
    <source>
        <dbReference type="Proteomes" id="UP000291084"/>
    </source>
</evidence>
<keyword evidence="2" id="KW-1185">Reference proteome</keyword>